<accession>E7CGS2</accession>
<gene>
    <name evidence="1" type="ORF">pBMB0558_00745</name>
</gene>
<proteinExistence type="predicted"/>
<sequence length="46" mass="5313">MTSNKCKNYLDALSPYLNTVIEHVNAQYESIGRMELLTRIKVITKI</sequence>
<reference evidence="1" key="1">
    <citation type="journal article" date="2010" name="J. Biol. Chem.">
        <title>Genome-wide Screening Reveals the Genetic Determinants of an Antibiotic Insecticide in Bacillus thuringiensis.</title>
        <authorList>
            <person name="Liu X.Y."/>
            <person name="Ruan L.F."/>
            <person name="Hu Z.F."/>
            <person name="Peng D.H."/>
            <person name="Cao S.Y."/>
            <person name="Yu Z.N."/>
            <person name="Liu Y."/>
            <person name="Zheng J.S."/>
            <person name="Sun M."/>
        </authorList>
    </citation>
    <scope>NUCLEOTIDE SEQUENCE</scope>
    <source>
        <strain evidence="1">CT-43</strain>
        <plasmid evidence="1">pBMB0558</plasmid>
    </source>
</reference>
<dbReference type="AlphaFoldDB" id="E7CGS2"/>
<evidence type="ECO:0000313" key="1">
    <source>
        <dbReference type="EMBL" id="ADU03211.1"/>
    </source>
</evidence>
<dbReference type="EMBL" id="HM037272">
    <property type="protein sequence ID" value="ADU03211.1"/>
    <property type="molecule type" value="Genomic_DNA"/>
</dbReference>
<name>E7CGS2_BACTU</name>
<keyword evidence="1" id="KW-0614">Plasmid</keyword>
<protein>
    <submittedName>
        <fullName evidence="1">Uncharacterized protein</fullName>
    </submittedName>
</protein>
<organism evidence="1">
    <name type="scientific">Bacillus thuringiensis serovar chinensis CT-43</name>
    <dbReference type="NCBI Taxonomy" id="541229"/>
    <lineage>
        <taxon>Bacteria</taxon>
        <taxon>Bacillati</taxon>
        <taxon>Bacillota</taxon>
        <taxon>Bacilli</taxon>
        <taxon>Bacillales</taxon>
        <taxon>Bacillaceae</taxon>
        <taxon>Bacillus</taxon>
        <taxon>Bacillus cereus group</taxon>
    </lineage>
</organism>
<geneLocation type="plasmid" evidence="1">
    <name>pBMB0558</name>
</geneLocation>